<name>A0A9P1M4Y6_9PEZI</name>
<feature type="compositionally biased region" description="Low complexity" evidence="10">
    <location>
        <begin position="970"/>
        <end position="980"/>
    </location>
</feature>
<dbReference type="PIRSF" id="PIRSF037092">
    <property type="entry name" value="AP3_complex_delta"/>
    <property type="match status" value="1"/>
</dbReference>
<organism evidence="12 13">
    <name type="scientific">Parascedosporium putredinis</name>
    <dbReference type="NCBI Taxonomy" id="1442378"/>
    <lineage>
        <taxon>Eukaryota</taxon>
        <taxon>Fungi</taxon>
        <taxon>Dikarya</taxon>
        <taxon>Ascomycota</taxon>
        <taxon>Pezizomycotina</taxon>
        <taxon>Sordariomycetes</taxon>
        <taxon>Hypocreomycetidae</taxon>
        <taxon>Microascales</taxon>
        <taxon>Microascaceae</taxon>
        <taxon>Parascedosporium</taxon>
    </lineage>
</organism>
<evidence type="ECO:0000313" key="13">
    <source>
        <dbReference type="Proteomes" id="UP000838763"/>
    </source>
</evidence>
<evidence type="ECO:0000256" key="3">
    <source>
        <dbReference type="ARBA" id="ARBA00015717"/>
    </source>
</evidence>
<dbReference type="InterPro" id="IPR016024">
    <property type="entry name" value="ARM-type_fold"/>
</dbReference>
<evidence type="ECO:0000259" key="11">
    <source>
        <dbReference type="Pfam" id="PF01602"/>
    </source>
</evidence>
<feature type="region of interest" description="Disordered" evidence="10">
    <location>
        <begin position="409"/>
        <end position="430"/>
    </location>
</feature>
<evidence type="ECO:0000256" key="10">
    <source>
        <dbReference type="SAM" id="MobiDB-lite"/>
    </source>
</evidence>
<dbReference type="GO" id="GO:0006623">
    <property type="term" value="P:protein targeting to vacuole"/>
    <property type="evidence" value="ECO:0007669"/>
    <property type="project" value="TreeGrafter"/>
</dbReference>
<sequence length="999" mass="109645">MFHYVTIAPLTEHANRRERPHVGHHLAAMFEKSLYDLIRGLRNHKGNEREYIQNCLKECRTEIRSADMDLKATALIKLIYLEMVGHDMSWASFHVLEVMSSPKYHQKRVGYLGAAQSFRPDTEVLMLATNLLKKDLSATAIPVMSLPIITLPHLITPSLALSVQTEMLTRLGHSHPNVRKKTIITLYRLALVYPETLLAAWPRIKERLMDKDEDPSVTAAIVNVICELGWRRPHDFLPLAPRLFELLVDGGNNWMAIKLIKLVICHSHPLEPRLVRKLLPPLTEIIRTTPAMSLLYECINGIIQGGILGSADDISGREEIASLCVDKLRSMILVDGDPNLKYVALLAFNKIVVTHPFLVSQQEDVILECIDSPDITIRIKALDLVQGMVSSDNLLSVVSRLMKQLRAEGWNGDSDDEPNSDSPRDSTSSESLLPEDYLIDIIGRILKMCSQNNYSSIFDFDWYIDVLTQLVRLAPTPRTSDQDPYLPASHSAAVDVAEVIGDELRNVAVKVKAMRGSAVRAADLIIQQLLQDIPHEISISSAALKSIAWLLGEYATSLASPDATLGSILQLIPRASSPIILITCIQATAKIFALMAGDQYQPWTAERKSSVSLLMARVIDAFEPLTQHPNLEVQERSVEFVELLKLTSEAAIPSLFTGWELNSVAIGAQSNVPLPDGLNLEDPIHPDLERLLGDADLPYLKGEESDDFSTYYYQKLAATSISSETVVAPAISRLGEAPEEFTSSYQQASEDSYLDADIVARRRAERMERTRDDPFYIGGAGGGGNSSTPIHNILQSTNGPDLDIDAIPIMQLDIDKLAAGTSSSATSRHPQTAPSKVRQQIVVAQDETLSGSGRSTPRTFDSEEGSVKSGRPSRGRSKNSSSILKVSSSGIGSLSLEAGAPTEDARVKDDEEMAKAMKEVERLRLEMQRANERIQVAQGVDLEGTVVKKKVKKGTKKDGVATKKKKKVPAVEGPGAEAGPASGGGNGVEAGAMTTPWLW</sequence>
<evidence type="ECO:0000256" key="5">
    <source>
        <dbReference type="ARBA" id="ARBA00022737"/>
    </source>
</evidence>
<comment type="similarity">
    <text evidence="2 8">Belongs to the adaptor complexes large subunit family.</text>
</comment>
<feature type="compositionally biased region" description="Polar residues" evidence="10">
    <location>
        <begin position="847"/>
        <end position="859"/>
    </location>
</feature>
<evidence type="ECO:0000256" key="8">
    <source>
        <dbReference type="PIRNR" id="PIRNR037092"/>
    </source>
</evidence>
<feature type="region of interest" description="Disordered" evidence="10">
    <location>
        <begin position="951"/>
        <end position="999"/>
    </location>
</feature>
<dbReference type="InterPro" id="IPR017105">
    <property type="entry name" value="AP3_complex_dsu"/>
</dbReference>
<dbReference type="GO" id="GO:0030665">
    <property type="term" value="C:clathrin-coated vesicle membrane"/>
    <property type="evidence" value="ECO:0007669"/>
    <property type="project" value="UniProtKB-SubCell"/>
</dbReference>
<dbReference type="Proteomes" id="UP000838763">
    <property type="component" value="Unassembled WGS sequence"/>
</dbReference>
<dbReference type="AlphaFoldDB" id="A0A9P1M4Y6"/>
<comment type="caution">
    <text evidence="12">The sequence shown here is derived from an EMBL/GenBank/DDBJ whole genome shotgun (WGS) entry which is preliminary data.</text>
</comment>
<evidence type="ECO:0000256" key="1">
    <source>
        <dbReference type="ARBA" id="ARBA00004145"/>
    </source>
</evidence>
<evidence type="ECO:0000256" key="2">
    <source>
        <dbReference type="ARBA" id="ARBA00006613"/>
    </source>
</evidence>
<dbReference type="EMBL" id="CALLCH030000001">
    <property type="protein sequence ID" value="CAI4210455.1"/>
    <property type="molecule type" value="Genomic_DNA"/>
</dbReference>
<keyword evidence="6 8" id="KW-0653">Protein transport</keyword>
<dbReference type="InterPro" id="IPR011989">
    <property type="entry name" value="ARM-like"/>
</dbReference>
<dbReference type="GO" id="GO:0005794">
    <property type="term" value="C:Golgi apparatus"/>
    <property type="evidence" value="ECO:0007669"/>
    <property type="project" value="UniProtKB-SubCell"/>
</dbReference>
<dbReference type="PANTHER" id="PTHR22781:SF12">
    <property type="entry name" value="AP-3 COMPLEX SUBUNIT DELTA-1"/>
    <property type="match status" value="1"/>
</dbReference>
<keyword evidence="8" id="KW-0333">Golgi apparatus</keyword>
<dbReference type="PANTHER" id="PTHR22781">
    <property type="entry name" value="DELTA ADAPTIN-RELATED"/>
    <property type="match status" value="1"/>
</dbReference>
<evidence type="ECO:0000256" key="6">
    <source>
        <dbReference type="ARBA" id="ARBA00022927"/>
    </source>
</evidence>
<dbReference type="InterPro" id="IPR002553">
    <property type="entry name" value="Clathrin/coatomer_adapt-like_N"/>
</dbReference>
<gene>
    <name evidence="12" type="ORF">PPNO1_LOCUS258</name>
</gene>
<keyword evidence="4 8" id="KW-0813">Transport</keyword>
<keyword evidence="9" id="KW-0175">Coiled coil</keyword>
<dbReference type="Gene3D" id="1.25.10.10">
    <property type="entry name" value="Leucine-rich Repeat Variant"/>
    <property type="match status" value="1"/>
</dbReference>
<feature type="compositionally biased region" description="Low complexity" evidence="10">
    <location>
        <begin position="878"/>
        <end position="888"/>
    </location>
</feature>
<dbReference type="SUPFAM" id="SSF48371">
    <property type="entry name" value="ARM repeat"/>
    <property type="match status" value="1"/>
</dbReference>
<dbReference type="FunFam" id="1.25.10.10:FF:000251">
    <property type="entry name" value="AP-3 complex subunit delta"/>
    <property type="match status" value="1"/>
</dbReference>
<keyword evidence="7" id="KW-0472">Membrane</keyword>
<evidence type="ECO:0000256" key="9">
    <source>
        <dbReference type="SAM" id="Coils"/>
    </source>
</evidence>
<dbReference type="Pfam" id="PF01602">
    <property type="entry name" value="Adaptin_N"/>
    <property type="match status" value="1"/>
</dbReference>
<keyword evidence="5" id="KW-0677">Repeat</keyword>
<feature type="coiled-coil region" evidence="9">
    <location>
        <begin position="906"/>
        <end position="940"/>
    </location>
</feature>
<dbReference type="GO" id="GO:0006896">
    <property type="term" value="P:Golgi to vacuole transport"/>
    <property type="evidence" value="ECO:0007669"/>
    <property type="project" value="TreeGrafter"/>
</dbReference>
<evidence type="ECO:0000256" key="7">
    <source>
        <dbReference type="ARBA" id="ARBA00023136"/>
    </source>
</evidence>
<dbReference type="OrthoDB" id="10264595at2759"/>
<reference evidence="12" key="1">
    <citation type="submission" date="2022-11" db="EMBL/GenBank/DDBJ databases">
        <authorList>
            <person name="Scott C."/>
            <person name="Bruce N."/>
        </authorList>
    </citation>
    <scope>NUCLEOTIDE SEQUENCE</scope>
</reference>
<dbReference type="GO" id="GO:0010008">
    <property type="term" value="C:endosome membrane"/>
    <property type="evidence" value="ECO:0007669"/>
    <property type="project" value="TreeGrafter"/>
</dbReference>
<comment type="subcellular location">
    <subcellularLocation>
        <location evidence="1">Cytoplasmic vesicle</location>
        <location evidence="1">Clathrin-coated vesicle membrane</location>
        <topology evidence="1">Peripheral membrane protein</topology>
        <orientation evidence="1">Cytoplasmic side</orientation>
    </subcellularLocation>
    <subcellularLocation>
        <location evidence="8">Golgi apparatus</location>
    </subcellularLocation>
</comment>
<protein>
    <recommendedName>
        <fullName evidence="3 8">AP-3 complex subunit delta</fullName>
    </recommendedName>
</protein>
<evidence type="ECO:0000256" key="4">
    <source>
        <dbReference type="ARBA" id="ARBA00022448"/>
    </source>
</evidence>
<evidence type="ECO:0000313" key="12">
    <source>
        <dbReference type="EMBL" id="CAI4210455.1"/>
    </source>
</evidence>
<comment type="function">
    <text evidence="8">Part of the AP-3 complex, an adaptor-related complex which is not clathrin-associated. The complex is associated with the Golgi region as well as more peripheral structures. It facilitates the budding of vesicles from the Golgi membrane.</text>
</comment>
<keyword evidence="13" id="KW-1185">Reference proteome</keyword>
<proteinExistence type="inferred from homology"/>
<dbReference type="GO" id="GO:0030123">
    <property type="term" value="C:AP-3 adaptor complex"/>
    <property type="evidence" value="ECO:0007669"/>
    <property type="project" value="InterPro"/>
</dbReference>
<accession>A0A9P1M4Y6</accession>
<feature type="region of interest" description="Disordered" evidence="10">
    <location>
        <begin position="846"/>
        <end position="888"/>
    </location>
</feature>
<feature type="domain" description="Clathrin/coatomer adaptor adaptin-like N-terminal" evidence="11">
    <location>
        <begin position="48"/>
        <end position="647"/>
    </location>
</feature>
<comment type="subunit">
    <text evidence="8">Adaptor protein complex 3 (AP-3) is a heterotetramer.</text>
</comment>